<feature type="domain" description="PKD" evidence="7">
    <location>
        <begin position="115"/>
        <end position="186"/>
    </location>
</feature>
<dbReference type="InterPro" id="IPR022409">
    <property type="entry name" value="PKD/Chitinase_dom"/>
</dbReference>
<feature type="domain" description="PKD" evidence="7">
    <location>
        <begin position="1217"/>
        <end position="1285"/>
    </location>
</feature>
<dbReference type="NCBIfam" id="TIGR04131">
    <property type="entry name" value="Bac_Flav_CTERM"/>
    <property type="match status" value="1"/>
</dbReference>
<keyword evidence="5" id="KW-0472">Membrane</keyword>
<feature type="domain" description="PKD" evidence="7">
    <location>
        <begin position="563"/>
        <end position="598"/>
    </location>
</feature>
<dbReference type="Pfam" id="PF00801">
    <property type="entry name" value="PKD"/>
    <property type="match status" value="1"/>
</dbReference>
<evidence type="ECO:0000256" key="4">
    <source>
        <dbReference type="ARBA" id="ARBA00022989"/>
    </source>
</evidence>
<dbReference type="Pfam" id="PF18911">
    <property type="entry name" value="PKD_4"/>
    <property type="match status" value="10"/>
</dbReference>
<comment type="caution">
    <text evidence="8">The sequence shown here is derived from an EMBL/GenBank/DDBJ whole genome shotgun (WGS) entry which is preliminary data.</text>
</comment>
<dbReference type="PROSITE" id="PS51257">
    <property type="entry name" value="PROKAR_LIPOPROTEIN"/>
    <property type="match status" value="1"/>
</dbReference>
<evidence type="ECO:0000256" key="3">
    <source>
        <dbReference type="ARBA" id="ARBA00022737"/>
    </source>
</evidence>
<dbReference type="Proteomes" id="UP000240971">
    <property type="component" value="Unassembled WGS sequence"/>
</dbReference>
<dbReference type="CDD" id="cd00146">
    <property type="entry name" value="PKD"/>
    <property type="match status" value="10"/>
</dbReference>
<proteinExistence type="predicted"/>
<dbReference type="InterPro" id="IPR035986">
    <property type="entry name" value="PKD_dom_sf"/>
</dbReference>
<evidence type="ECO:0000256" key="1">
    <source>
        <dbReference type="ARBA" id="ARBA00004141"/>
    </source>
</evidence>
<accession>A0A2P8HES0</accession>
<dbReference type="SMART" id="SM00089">
    <property type="entry name" value="PKD"/>
    <property type="match status" value="13"/>
</dbReference>
<keyword evidence="2" id="KW-0812">Transmembrane</keyword>
<evidence type="ECO:0000259" key="7">
    <source>
        <dbReference type="PROSITE" id="PS50093"/>
    </source>
</evidence>
<dbReference type="SUPFAM" id="SSF49299">
    <property type="entry name" value="PKD domain"/>
    <property type="match status" value="12"/>
</dbReference>
<dbReference type="PROSITE" id="PS50093">
    <property type="entry name" value="PKD"/>
    <property type="match status" value="11"/>
</dbReference>
<feature type="domain" description="PKD" evidence="7">
    <location>
        <begin position="1067"/>
        <end position="1111"/>
    </location>
</feature>
<comment type="subcellular location">
    <subcellularLocation>
        <location evidence="1">Membrane</location>
        <topology evidence="1">Multi-pass membrane protein</topology>
    </subcellularLocation>
</comment>
<keyword evidence="6" id="KW-0732">Signal</keyword>
<dbReference type="GO" id="GO:0006816">
    <property type="term" value="P:calcium ion transport"/>
    <property type="evidence" value="ECO:0007669"/>
    <property type="project" value="TreeGrafter"/>
</dbReference>
<evidence type="ECO:0000256" key="6">
    <source>
        <dbReference type="SAM" id="SignalP"/>
    </source>
</evidence>
<sequence>MFLLPIKSQYAGSVLLCLFVSCFIISGANAQQKADFSASSLSECESLITTFTDKSTGSPVSWLWSFGNGSTSIEQNPRATYVIPGAYTVTLKVTYADSSSVQETKAAYIHVRANPVVDFSISGTKNCVPFVTTFTDKSQPGDGTLQRFSWDFGDGNVALNGGSSTSHTYNQAGIYGIVLTVTNSYGCTSFKQKDKAVDAEPIVNADFNVAEKVFCTAPADVLFTNTSIATGNITYKWEFDDGTISHLKDPGAHTFITKGTHSIKLTVANELGCTSTKTINDITVGNYATSLTVPTPVCTNSPATYRGVFSPARPQSIAWEFNDQSYGGASDSVNYTAQTAGPLKVKLTTMYGNCKDVVEKVVNVNPSPVGLPSSDYASICNVPATVHFKDNTTGATSWKWLFGDQQSSAQQTPAHTYLAEGYYKVILLATSAAGCTTTFYGFVNFPSTQITANASNVSGCEELATVFSATSNNGQIKNYAWDFGDGSPISTDATPKHVYAKAGTYVVYLEYTTTKGCTGKVRCSSDMEIYKKPIPDFSSPDAPVVCGNNTATFIGKSDIGDRWVWNFGDKSGNSGNTQTATHSYTAPGTYDISLTVWNHTCSTTVIKKGYIKAINPFPRFRIDPINCGNRTTISVNEFSLGANSWKWSWGDGKDTSYTIHSNTVTHTYPAAGNYTIQLTTADGTCTTHLSANTKIITASPVTITTDKTTLCSNEILTADITKADYAIYSSAPFHWQLNDSTKFVSGNSDRSHKYTDIPPGKKSIRMLALNQLGCYDTSNVINISVRGPLANYKLPGTIPCRGTEVTFTDATDVTNSSGIKKWEWNFGDSTPVETFTTGPFRHIYTKAATNINPVVTVTDKDGCVNTYSGKKLQVNGPNAGFYADSYLVKPGSNVSFTNTSSETGGKIVSIRWNFGDGNTSTAPQNVIHNYPNKGVYAVKLQIMDNHGCKDEAGKSIKVSPVLAGFNYTSSFVNGGNCAPMLFRFSNISFNAVSYFWDFGDGNTSDQINPIHTYITPGRYTVILKVKGKDGIEDEVQETVIVKGPLAEIQTNATGGCLEKEIEFTIQPHGATTFNWDFTDGFVEQTNALQIKHTFRTPGIYKPRLLLKDDAGCKGSAYLDHPIVIDQLDIKMNFSPGLFCDTGTLFFAPKLNSFSIDTLGIPGTYKWTYDPSLHPKGINTATPEFYLNKTGTYAFSLLATTVYGCVQTAKATVNVYPTPLAAITGPDKACLGVPVTLGGGVTKATDVTWNWNFGNGAVSTQQQPAPQTFSTPANYNIALTVTSKEGCSDKVFHPISVLPLPDIKASAAADFICLKNTIILHASGGNTYEWTPATGLDNPSSANPKASPVVTTTYKVKGTDNNGCVNNDQVEIRVVQPFTIQAGPDTALCLGDKLSLHVSGADKYTWEGTGIDNPSSAAPNIVITSAGSYVYNVTGYDKEGCFSDHTSVNVKVSPMPFVNAGPDQEVMAGTPVYLVSNNSSDVVRWRWSPPDYLDCATCQRTRAIPNLTTSYHLEVENIYGCKASDDIIVHIVCNQGAVFMPNAFTPNHDGLNETIYPKGKGVKEIEWMRIYDRWGKLIFENTHFPVNAPSAGWDGRSKNQEAPIGTYIYFMQTVCESGEKFQYKGSIILIR</sequence>
<dbReference type="PANTHER" id="PTHR46730">
    <property type="entry name" value="POLYCYSTIN-1"/>
    <property type="match status" value="1"/>
</dbReference>
<gene>
    <name evidence="8" type="ORF">CLV51_10590</name>
</gene>
<reference evidence="8 9" key="1">
    <citation type="submission" date="2018-03" db="EMBL/GenBank/DDBJ databases">
        <title>Genomic Encyclopedia of Archaeal and Bacterial Type Strains, Phase II (KMG-II): from individual species to whole genera.</title>
        <authorList>
            <person name="Goeker M."/>
        </authorList>
    </citation>
    <scope>NUCLEOTIDE SEQUENCE [LARGE SCALE GENOMIC DNA]</scope>
    <source>
        <strain evidence="8 9">DSM 24859</strain>
    </source>
</reference>
<evidence type="ECO:0000256" key="2">
    <source>
        <dbReference type="ARBA" id="ARBA00022692"/>
    </source>
</evidence>
<evidence type="ECO:0000256" key="5">
    <source>
        <dbReference type="ARBA" id="ARBA00023136"/>
    </source>
</evidence>
<dbReference type="Pfam" id="PF13585">
    <property type="entry name" value="CHU_C"/>
    <property type="match status" value="1"/>
</dbReference>
<keyword evidence="4" id="KW-1133">Transmembrane helix</keyword>
<feature type="domain" description="PKD" evidence="7">
    <location>
        <begin position="988"/>
        <end position="1048"/>
    </location>
</feature>
<feature type="domain" description="PKD" evidence="7">
    <location>
        <begin position="32"/>
        <end position="116"/>
    </location>
</feature>
<feature type="domain" description="PKD" evidence="7">
    <location>
        <begin position="644"/>
        <end position="682"/>
    </location>
</feature>
<dbReference type="InterPro" id="IPR013783">
    <property type="entry name" value="Ig-like_fold"/>
</dbReference>
<dbReference type="PANTHER" id="PTHR46730:SF4">
    <property type="entry name" value="POLYCYSTIC KIDNEY DISEASE PROTEIN 1-LIKE 1"/>
    <property type="match status" value="1"/>
</dbReference>
<keyword evidence="3" id="KW-0677">Repeat</keyword>
<feature type="domain" description="PKD" evidence="7">
    <location>
        <begin position="216"/>
        <end position="279"/>
    </location>
</feature>
<dbReference type="InterPro" id="IPR026341">
    <property type="entry name" value="T9SS_type_B"/>
</dbReference>
<dbReference type="EMBL" id="PYAW01000005">
    <property type="protein sequence ID" value="PSL44718.1"/>
    <property type="molecule type" value="Genomic_DNA"/>
</dbReference>
<name>A0A2P8HES0_CHINA</name>
<keyword evidence="9" id="KW-1185">Reference proteome</keyword>
<dbReference type="InterPro" id="IPR000601">
    <property type="entry name" value="PKD_dom"/>
</dbReference>
<feature type="domain" description="PKD" evidence="7">
    <location>
        <begin position="390"/>
        <end position="438"/>
    </location>
</feature>
<feature type="signal peptide" evidence="6">
    <location>
        <begin position="1"/>
        <end position="30"/>
    </location>
</feature>
<dbReference type="GO" id="GO:0005261">
    <property type="term" value="F:monoatomic cation channel activity"/>
    <property type="evidence" value="ECO:0007669"/>
    <property type="project" value="TreeGrafter"/>
</dbReference>
<dbReference type="GO" id="GO:0005886">
    <property type="term" value="C:plasma membrane"/>
    <property type="evidence" value="ECO:0007669"/>
    <property type="project" value="TreeGrafter"/>
</dbReference>
<evidence type="ECO:0000313" key="8">
    <source>
        <dbReference type="EMBL" id="PSL44718.1"/>
    </source>
</evidence>
<protein>
    <submittedName>
        <fullName evidence="8">Gliding motility-associated-like protein</fullName>
    </submittedName>
</protein>
<evidence type="ECO:0000313" key="9">
    <source>
        <dbReference type="Proteomes" id="UP000240971"/>
    </source>
</evidence>
<organism evidence="8 9">
    <name type="scientific">Chitinophaga niastensis</name>
    <dbReference type="NCBI Taxonomy" id="536980"/>
    <lineage>
        <taxon>Bacteria</taxon>
        <taxon>Pseudomonadati</taxon>
        <taxon>Bacteroidota</taxon>
        <taxon>Chitinophagia</taxon>
        <taxon>Chitinophagales</taxon>
        <taxon>Chitinophagaceae</taxon>
        <taxon>Chitinophaga</taxon>
    </lineage>
</organism>
<feature type="chain" id="PRO_5015154863" evidence="6">
    <location>
        <begin position="31"/>
        <end position="1630"/>
    </location>
</feature>
<feature type="domain" description="PKD" evidence="7">
    <location>
        <begin position="895"/>
        <end position="965"/>
    </location>
</feature>
<feature type="domain" description="PKD" evidence="7">
    <location>
        <begin position="448"/>
        <end position="516"/>
    </location>
</feature>
<dbReference type="Gene3D" id="2.60.40.10">
    <property type="entry name" value="Immunoglobulins"/>
    <property type="match status" value="13"/>
</dbReference>